<evidence type="ECO:0000313" key="2">
    <source>
        <dbReference type="EMBL" id="CUN84046.1"/>
    </source>
</evidence>
<dbReference type="EMBL" id="CYZU01000004">
    <property type="protein sequence ID" value="CUN84046.1"/>
    <property type="molecule type" value="Genomic_DNA"/>
</dbReference>
<protein>
    <submittedName>
        <fullName evidence="2">Domain of uncharacterized function (DUF3492)</fullName>
    </submittedName>
</protein>
<feature type="domain" description="DUF3492" evidence="1">
    <location>
        <begin position="1"/>
        <end position="149"/>
    </location>
</feature>
<dbReference type="Proteomes" id="UP000095544">
    <property type="component" value="Unassembled WGS sequence"/>
</dbReference>
<dbReference type="InterPro" id="IPR022622">
    <property type="entry name" value="DUF3492"/>
</dbReference>
<proteinExistence type="predicted"/>
<dbReference type="STRING" id="39482.ERS852491_00625"/>
<accession>A0A174A931</accession>
<dbReference type="AlphaFoldDB" id="A0A174A931"/>
<dbReference type="Pfam" id="PF11997">
    <property type="entry name" value="DUF3492"/>
    <property type="match status" value="1"/>
</dbReference>
<name>A0A174A931_9FIRM</name>
<gene>
    <name evidence="2" type="ORF">ERS852491_00625</name>
</gene>
<evidence type="ECO:0000313" key="3">
    <source>
        <dbReference type="Proteomes" id="UP000095544"/>
    </source>
</evidence>
<evidence type="ECO:0000259" key="1">
    <source>
        <dbReference type="Pfam" id="PF11997"/>
    </source>
</evidence>
<sequence>MKVCLIVEGAYPYVNGGVSSWMQGLMLAMPDVEFVVQSIAASPDANLQFKYKIPSNVSEIQEVYLLDDDYVNNKTQKRVSLTGEEYDAFENLMFESNPDWNVIIRFFAEKEVSLNALLSGRDFFKMTLDYYNTNFRRVVFSDFLWTMRSL</sequence>
<organism evidence="2 3">
    <name type="scientific">Faecalicatena contorta</name>
    <dbReference type="NCBI Taxonomy" id="39482"/>
    <lineage>
        <taxon>Bacteria</taxon>
        <taxon>Bacillati</taxon>
        <taxon>Bacillota</taxon>
        <taxon>Clostridia</taxon>
        <taxon>Lachnospirales</taxon>
        <taxon>Lachnospiraceae</taxon>
        <taxon>Faecalicatena</taxon>
    </lineage>
</organism>
<reference evidence="2 3" key="1">
    <citation type="submission" date="2015-09" db="EMBL/GenBank/DDBJ databases">
        <authorList>
            <consortium name="Pathogen Informatics"/>
        </authorList>
    </citation>
    <scope>NUCLEOTIDE SEQUENCE [LARGE SCALE GENOMIC DNA]</scope>
    <source>
        <strain evidence="2 3">2789STDY5834876</strain>
    </source>
</reference>